<organism evidence="2 3">
    <name type="scientific">Chthonomonas calidirosea (strain DSM 23976 / ICMP 18418 / T49)</name>
    <dbReference type="NCBI Taxonomy" id="1303518"/>
    <lineage>
        <taxon>Bacteria</taxon>
        <taxon>Bacillati</taxon>
        <taxon>Armatimonadota</taxon>
        <taxon>Chthonomonadia</taxon>
        <taxon>Chthonomonadales</taxon>
        <taxon>Chthonomonadaceae</taxon>
        <taxon>Chthonomonas</taxon>
    </lineage>
</organism>
<proteinExistence type="predicted"/>
<dbReference type="STRING" id="454171.CP488_00074"/>
<feature type="chain" id="PRO_5004496481" evidence="1">
    <location>
        <begin position="26"/>
        <end position="190"/>
    </location>
</feature>
<dbReference type="InParanoid" id="S0EUE3"/>
<name>S0EUE3_CHTCT</name>
<gene>
    <name evidence="2" type="ORF">CCALI_01082</name>
</gene>
<reference evidence="3" key="1">
    <citation type="submission" date="2013-03" db="EMBL/GenBank/DDBJ databases">
        <title>Genome sequence of Chthonomonas calidirosea, the first sequenced genome from the Armatimonadetes phylum (formally candidate division OP10).</title>
        <authorList>
            <person name="Lee K.C.Y."/>
            <person name="Morgan X.C."/>
            <person name="Dunfield P.F."/>
            <person name="Tamas I."/>
            <person name="Houghton K.M."/>
            <person name="Vyssotski M."/>
            <person name="Ryan J.L.J."/>
            <person name="Lagutin K."/>
            <person name="McDonald I.R."/>
            <person name="Stott M.B."/>
        </authorList>
    </citation>
    <scope>NUCLEOTIDE SEQUENCE [LARGE SCALE GENOMIC DNA]</scope>
    <source>
        <strain evidence="3">DSM 23976 / ICMP 18418 / T49</strain>
    </source>
</reference>
<sequence>MISRSQLSKAIAFATLASVPLFAKADVPSLPNTPFSPITQVSTFDPFSKPAPCQVGPIIGGHFVPLNLRLGAELSPRTKFDGGVDLDVPGVHFGRGSSARIDFDAIVSANFGGVSTLFPLTFDLIYHPAFVGIHNPYLGFGIGPYFGERTRFGGKIVFGANFTRDQGLEGAVHFAGYGPALFTLQVRFPL</sequence>
<dbReference type="AlphaFoldDB" id="S0EUE3"/>
<evidence type="ECO:0000313" key="2">
    <source>
        <dbReference type="EMBL" id="CCW34904.1"/>
    </source>
</evidence>
<accession>S0EUE3</accession>
<dbReference type="KEGG" id="ccz:CCALI_01082"/>
<dbReference type="PATRIC" id="fig|1303518.3.peg.1102"/>
<dbReference type="EMBL" id="HF951689">
    <property type="protein sequence ID" value="CCW34904.1"/>
    <property type="molecule type" value="Genomic_DNA"/>
</dbReference>
<dbReference type="HOGENOM" id="CLU_1425695_0_0_0"/>
<feature type="signal peptide" evidence="1">
    <location>
        <begin position="1"/>
        <end position="25"/>
    </location>
</feature>
<keyword evidence="3" id="KW-1185">Reference proteome</keyword>
<evidence type="ECO:0000313" key="3">
    <source>
        <dbReference type="Proteomes" id="UP000014227"/>
    </source>
</evidence>
<dbReference type="Proteomes" id="UP000014227">
    <property type="component" value="Chromosome I"/>
</dbReference>
<keyword evidence="1" id="KW-0732">Signal</keyword>
<protein>
    <submittedName>
        <fullName evidence="2">Uncharacterized protein</fullName>
    </submittedName>
</protein>
<dbReference type="RefSeq" id="WP_016482452.1">
    <property type="nucleotide sequence ID" value="NC_021487.1"/>
</dbReference>
<evidence type="ECO:0000256" key="1">
    <source>
        <dbReference type="SAM" id="SignalP"/>
    </source>
</evidence>